<evidence type="ECO:0000313" key="1">
    <source>
        <dbReference type="EMBL" id="MCU6687376.1"/>
    </source>
</evidence>
<name>A0ABT2RPW6_9FIRM</name>
<dbReference type="Proteomes" id="UP001652431">
    <property type="component" value="Unassembled WGS sequence"/>
</dbReference>
<dbReference type="RefSeq" id="WP_158371040.1">
    <property type="nucleotide sequence ID" value="NZ_JAOQJU010000018.1"/>
</dbReference>
<comment type="caution">
    <text evidence="1">The sequence shown here is derived from an EMBL/GenBank/DDBJ whole genome shotgun (WGS) entry which is preliminary data.</text>
</comment>
<reference evidence="1 2" key="1">
    <citation type="journal article" date="2021" name="ISME Commun">
        <title>Automated analysis of genomic sequences facilitates high-throughput and comprehensive description of bacteria.</title>
        <authorList>
            <person name="Hitch T.C.A."/>
        </authorList>
    </citation>
    <scope>NUCLEOTIDE SEQUENCE [LARGE SCALE GENOMIC DNA]</scope>
    <source>
        <strain evidence="1 2">Sanger_03</strain>
    </source>
</reference>
<gene>
    <name evidence="1" type="ORF">OCV99_12680</name>
</gene>
<proteinExistence type="predicted"/>
<sequence>MKCPLCDNPLRISKKDSRYGLCDNCRVKFRLPRTIVNPHDEEEHYPKYANIPPREVREKREREMRQAYDELLAIGKEQREHEKKNNFFRRSK</sequence>
<evidence type="ECO:0000313" key="2">
    <source>
        <dbReference type="Proteomes" id="UP001652431"/>
    </source>
</evidence>
<keyword evidence="2" id="KW-1185">Reference proteome</keyword>
<organism evidence="1 2">
    <name type="scientific">Dorea acetigenes</name>
    <dbReference type="NCBI Taxonomy" id="2981787"/>
    <lineage>
        <taxon>Bacteria</taxon>
        <taxon>Bacillati</taxon>
        <taxon>Bacillota</taxon>
        <taxon>Clostridia</taxon>
        <taxon>Lachnospirales</taxon>
        <taxon>Lachnospiraceae</taxon>
        <taxon>Dorea</taxon>
    </lineage>
</organism>
<protein>
    <recommendedName>
        <fullName evidence="3">C2H2-type domain-containing protein</fullName>
    </recommendedName>
</protein>
<dbReference type="EMBL" id="JAOQJU010000018">
    <property type="protein sequence ID" value="MCU6687376.1"/>
    <property type="molecule type" value="Genomic_DNA"/>
</dbReference>
<accession>A0ABT2RPW6</accession>
<evidence type="ECO:0008006" key="3">
    <source>
        <dbReference type="Google" id="ProtNLM"/>
    </source>
</evidence>